<organism evidence="1 2">
    <name type="scientific">Bacillus pretiosus</name>
    <dbReference type="NCBI Taxonomy" id="2983392"/>
    <lineage>
        <taxon>Bacteria</taxon>
        <taxon>Bacillati</taxon>
        <taxon>Bacillota</taxon>
        <taxon>Bacilli</taxon>
        <taxon>Bacillales</taxon>
        <taxon>Bacillaceae</taxon>
        <taxon>Bacillus</taxon>
    </lineage>
</organism>
<reference evidence="1" key="1">
    <citation type="submission" date="2022-10" db="EMBL/GenBank/DDBJ databases">
        <title>De novo draft assembly of the Pseudomonas pretiosus genome isolated from the plants rhizorohere.</title>
        <authorList>
            <person name="Robas M."/>
            <person name="Fernandez V.M."/>
            <person name="Provanza A."/>
            <person name="Jimenez P.A."/>
        </authorList>
    </citation>
    <scope>NUCLEOTIDE SEQUENCE</scope>
    <source>
        <strain evidence="1">SAICEU11T</strain>
    </source>
</reference>
<comment type="caution">
    <text evidence="1">The sequence shown here is derived from an EMBL/GenBank/DDBJ whole genome shotgun (WGS) entry which is preliminary data.</text>
</comment>
<gene>
    <name evidence="1" type="ORF">NGM45_23375</name>
</gene>
<proteinExistence type="predicted"/>
<dbReference type="Proteomes" id="UP001060566">
    <property type="component" value="Unassembled WGS sequence"/>
</dbReference>
<accession>A0ABT3EYS2</accession>
<evidence type="ECO:0000313" key="1">
    <source>
        <dbReference type="EMBL" id="MCW1241971.1"/>
    </source>
</evidence>
<dbReference type="GeneID" id="301200832"/>
<protein>
    <submittedName>
        <fullName evidence="1">Uncharacterized protein</fullName>
    </submittedName>
</protein>
<sequence>MIEYKIHEVVSERRMRKLTYEMTSQGLRPIVKRFTNVEITVGAPNNLTTIKADFDSNLWDAMKKRGYVKVA</sequence>
<dbReference type="RefSeq" id="WP_264462876.1">
    <property type="nucleotide sequence ID" value="NZ_JAOXJG010000026.1"/>
</dbReference>
<name>A0ABT3EYS2_9BACI</name>
<keyword evidence="2" id="KW-1185">Reference proteome</keyword>
<evidence type="ECO:0000313" key="2">
    <source>
        <dbReference type="Proteomes" id="UP001060566"/>
    </source>
</evidence>
<dbReference type="EMBL" id="JAOXJG010000026">
    <property type="protein sequence ID" value="MCW1241971.1"/>
    <property type="molecule type" value="Genomic_DNA"/>
</dbReference>